<keyword evidence="4" id="KW-1185">Reference proteome</keyword>
<proteinExistence type="predicted"/>
<dbReference type="InterPro" id="IPR015940">
    <property type="entry name" value="UBA"/>
</dbReference>
<organism evidence="3 4">
    <name type="scientific">Aplosporella prunicola CBS 121167</name>
    <dbReference type="NCBI Taxonomy" id="1176127"/>
    <lineage>
        <taxon>Eukaryota</taxon>
        <taxon>Fungi</taxon>
        <taxon>Dikarya</taxon>
        <taxon>Ascomycota</taxon>
        <taxon>Pezizomycotina</taxon>
        <taxon>Dothideomycetes</taxon>
        <taxon>Dothideomycetes incertae sedis</taxon>
        <taxon>Botryosphaeriales</taxon>
        <taxon>Aplosporellaceae</taxon>
        <taxon>Aplosporella</taxon>
    </lineage>
</organism>
<dbReference type="EMBL" id="ML995517">
    <property type="protein sequence ID" value="KAF2136547.1"/>
    <property type="molecule type" value="Genomic_DNA"/>
</dbReference>
<evidence type="ECO:0000259" key="2">
    <source>
        <dbReference type="PROSITE" id="PS50030"/>
    </source>
</evidence>
<dbReference type="InterPro" id="IPR009060">
    <property type="entry name" value="UBA-like_sf"/>
</dbReference>
<feature type="region of interest" description="Disordered" evidence="1">
    <location>
        <begin position="506"/>
        <end position="570"/>
    </location>
</feature>
<reference evidence="3" key="1">
    <citation type="journal article" date="2020" name="Stud. Mycol.">
        <title>101 Dothideomycetes genomes: a test case for predicting lifestyles and emergence of pathogens.</title>
        <authorList>
            <person name="Haridas S."/>
            <person name="Albert R."/>
            <person name="Binder M."/>
            <person name="Bloem J."/>
            <person name="Labutti K."/>
            <person name="Salamov A."/>
            <person name="Andreopoulos B."/>
            <person name="Baker S."/>
            <person name="Barry K."/>
            <person name="Bills G."/>
            <person name="Bluhm B."/>
            <person name="Cannon C."/>
            <person name="Castanera R."/>
            <person name="Culley D."/>
            <person name="Daum C."/>
            <person name="Ezra D."/>
            <person name="Gonzalez J."/>
            <person name="Henrissat B."/>
            <person name="Kuo A."/>
            <person name="Liang C."/>
            <person name="Lipzen A."/>
            <person name="Lutzoni F."/>
            <person name="Magnuson J."/>
            <person name="Mondo S."/>
            <person name="Nolan M."/>
            <person name="Ohm R."/>
            <person name="Pangilinan J."/>
            <person name="Park H.-J."/>
            <person name="Ramirez L."/>
            <person name="Alfaro M."/>
            <person name="Sun H."/>
            <person name="Tritt A."/>
            <person name="Yoshinaga Y."/>
            <person name="Zwiers L.-H."/>
            <person name="Turgeon B."/>
            <person name="Goodwin S."/>
            <person name="Spatafora J."/>
            <person name="Crous P."/>
            <person name="Grigoriev I."/>
        </authorList>
    </citation>
    <scope>NUCLEOTIDE SEQUENCE</scope>
    <source>
        <strain evidence="3">CBS 121167</strain>
    </source>
</reference>
<feature type="compositionally biased region" description="Basic and acidic residues" evidence="1">
    <location>
        <begin position="258"/>
        <end position="270"/>
    </location>
</feature>
<feature type="compositionally biased region" description="Polar residues" evidence="1">
    <location>
        <begin position="299"/>
        <end position="309"/>
    </location>
</feature>
<evidence type="ECO:0000313" key="3">
    <source>
        <dbReference type="EMBL" id="KAF2136547.1"/>
    </source>
</evidence>
<dbReference type="PROSITE" id="PS50030">
    <property type="entry name" value="UBA"/>
    <property type="match status" value="1"/>
</dbReference>
<evidence type="ECO:0000313" key="4">
    <source>
        <dbReference type="Proteomes" id="UP000799438"/>
    </source>
</evidence>
<feature type="region of interest" description="Disordered" evidence="1">
    <location>
        <begin position="39"/>
        <end position="115"/>
    </location>
</feature>
<feature type="compositionally biased region" description="Basic residues" evidence="1">
    <location>
        <begin position="1278"/>
        <end position="1294"/>
    </location>
</feature>
<feature type="region of interest" description="Disordered" evidence="1">
    <location>
        <begin position="227"/>
        <end position="391"/>
    </location>
</feature>
<feature type="compositionally biased region" description="Low complexity" evidence="1">
    <location>
        <begin position="1032"/>
        <end position="1043"/>
    </location>
</feature>
<feature type="domain" description="UBA" evidence="2">
    <location>
        <begin position="1340"/>
        <end position="1384"/>
    </location>
</feature>
<feature type="region of interest" description="Disordered" evidence="1">
    <location>
        <begin position="1032"/>
        <end position="1054"/>
    </location>
</feature>
<feature type="compositionally biased region" description="Low complexity" evidence="1">
    <location>
        <begin position="1114"/>
        <end position="1123"/>
    </location>
</feature>
<feature type="region of interest" description="Disordered" evidence="1">
    <location>
        <begin position="142"/>
        <end position="214"/>
    </location>
</feature>
<evidence type="ECO:0000256" key="1">
    <source>
        <dbReference type="SAM" id="MobiDB-lite"/>
    </source>
</evidence>
<feature type="compositionally biased region" description="Basic and acidic residues" evidence="1">
    <location>
        <begin position="526"/>
        <end position="546"/>
    </location>
</feature>
<feature type="compositionally biased region" description="Low complexity" evidence="1">
    <location>
        <begin position="1295"/>
        <end position="1322"/>
    </location>
</feature>
<dbReference type="SUPFAM" id="SSF46934">
    <property type="entry name" value="UBA-like"/>
    <property type="match status" value="1"/>
</dbReference>
<gene>
    <name evidence="3" type="ORF">K452DRAFT_292272</name>
</gene>
<feature type="compositionally biased region" description="Pro residues" evidence="1">
    <location>
        <begin position="271"/>
        <end position="285"/>
    </location>
</feature>
<dbReference type="RefSeq" id="XP_033392265.1">
    <property type="nucleotide sequence ID" value="XM_033541341.1"/>
</dbReference>
<dbReference type="GeneID" id="54298837"/>
<feature type="region of interest" description="Disordered" evidence="1">
    <location>
        <begin position="456"/>
        <end position="491"/>
    </location>
</feature>
<feature type="compositionally biased region" description="Polar residues" evidence="1">
    <location>
        <begin position="99"/>
        <end position="115"/>
    </location>
</feature>
<feature type="region of interest" description="Disordered" evidence="1">
    <location>
        <begin position="1114"/>
        <end position="1136"/>
    </location>
</feature>
<dbReference type="OrthoDB" id="5376710at2759"/>
<dbReference type="Proteomes" id="UP000799438">
    <property type="component" value="Unassembled WGS sequence"/>
</dbReference>
<sequence length="1384" mass="149586">MASEDSAQPTCFVAARAQAIRNHLPGRRISAIQRRPDSVFSRRGIDSPVQPVEPFTMRFPGAKPCDQQRAPSRRWKSKKAQSLASERKGTILRAVPQSPDLSSLPSTVPSSATQSIPDSISLAVAGAGMDLSPNEEILLNIGRTSPPSASTPPVNTPFYHPHRSLPRNFSFPKLSPTSPKKDKKSARKSEGDKATIGVWRNGKAHWEGEPPIPVVKRPQDAFAAELDSTPLRLETPAREMTPAQRNQRPKIQVIIPGEWRKSPFDTRDRIGPPPAQPPPPPPPPVANKRSSEMIAPSSAAKNARTQTRKSAPPRPRREPVEVTVPVYLEKVQDQPGKSPEHWPSVSSSSNRSLHEKDAGYGSSNYSGSGSGSSRTSITSLEDNGEPLVKPQPTLLGVGRTGSQAYSIITPAAAGIFDDATPVVTASQPASPVDAAAIAQLNKPLPAEPEEAISFTDQDKPASAKLHSRTHSSSLPNTARPTTLSRRNSRRNPRICVSECSVAPATENTTVPHVTPPSPTLSEAETALEKHLKSIQDRNPPERHDVSMGRSPPGATLLAPPAPPLPPKSSRRNRIVSLPAGSAARVPWSNVATQQHVTVRPTSPAPLVRDISPKVAETIVRSILVNAHTLDDLFNTALVNKGFHRIFRRNQLTLMKDVLRNQSAPAWERREACPPYEEEVDGKGKSCEPDSAYPRPEYTPKTYFHHYKKDAEVISSLKNLVLNRCQTFLRPETVMALTSADADRSARMDDAFWRIWNFCEIFGCGKGREDDITGQTDWLRGGPLVHQAGCRATILSGDSIDDSGTLLNASEHFAMGNPGGLSAEQLYDMTEVWTCLGVLVSVLEGHSDQARRYGVFDATDVRGGDIDGEEFMLQEWMYYILTLGLGPVLAIASSPTPFHLAATNGWAHWAPPAFGGSRACFLKEAVARVYEEKIAAMASGAATNAAAASRLEMREVSRQRVAAHRAEIRQRRREGAYATVRMSMERPISEWEGVFTALGARTPSPRPQTQMQMQMQPRQLSLLLPDLPELEGSTHANAVPNAARARAEADERARVRRSIGRREALAQQQQQQQQRYQTLSEEKECGGLLAAPEPRELHPALRADSDAELTMTLPSASTSMSTLSPSPPYDTAPHETAPHDAAPYDADAFAYVHPARFAAQVYAPSGLRSARASYDSASGSGSASASGSGSVALGLGVGTGVRGTVFPAPPRGNGSGNGNYAHGYAESYAPSADGSAYNAPPSTASSAALPAWFLPSPPPQGQTQGLGGYREIHAHPRPYHQHQHHNQHYNHHQRPRTPSTTSLTTAHSLSTTSSTTTLNPSTTVNPYPSAADLADADPATNSVERAVAKITEMGFSAEQARFALRKTDLGDGLRVERAVEVLLSL</sequence>
<dbReference type="Gene3D" id="1.10.8.10">
    <property type="entry name" value="DNA helicase RuvA subunit, C-terminal domain"/>
    <property type="match status" value="1"/>
</dbReference>
<feature type="compositionally biased region" description="Low complexity" evidence="1">
    <location>
        <begin position="359"/>
        <end position="373"/>
    </location>
</feature>
<accession>A0A6A6B0I6</accession>
<protein>
    <recommendedName>
        <fullName evidence="2">UBA domain-containing protein</fullName>
    </recommendedName>
</protein>
<feature type="compositionally biased region" description="Polar residues" evidence="1">
    <location>
        <begin position="142"/>
        <end position="153"/>
    </location>
</feature>
<name>A0A6A6B0I6_9PEZI</name>
<feature type="compositionally biased region" description="Polar residues" evidence="1">
    <location>
        <begin position="470"/>
        <end position="485"/>
    </location>
</feature>
<feature type="region of interest" description="Disordered" evidence="1">
    <location>
        <begin position="1278"/>
        <end position="1337"/>
    </location>
</feature>